<proteinExistence type="predicted"/>
<dbReference type="AlphaFoldDB" id="A0A1Z5K689"/>
<dbReference type="InParanoid" id="A0A1Z5K689"/>
<dbReference type="OrthoDB" id="10022113at2759"/>
<gene>
    <name evidence="1" type="ORF">FisN_31Lh044</name>
</gene>
<dbReference type="EMBL" id="BDSP01000172">
    <property type="protein sequence ID" value="GAX21757.1"/>
    <property type="molecule type" value="Genomic_DNA"/>
</dbReference>
<reference evidence="1 2" key="1">
    <citation type="journal article" date="2015" name="Plant Cell">
        <title>Oil accumulation by the oleaginous diatom Fistulifera solaris as revealed by the genome and transcriptome.</title>
        <authorList>
            <person name="Tanaka T."/>
            <person name="Maeda Y."/>
            <person name="Veluchamy A."/>
            <person name="Tanaka M."/>
            <person name="Abida H."/>
            <person name="Marechal E."/>
            <person name="Bowler C."/>
            <person name="Muto M."/>
            <person name="Sunaga Y."/>
            <person name="Tanaka M."/>
            <person name="Yoshino T."/>
            <person name="Taniguchi T."/>
            <person name="Fukuda Y."/>
            <person name="Nemoto M."/>
            <person name="Matsumoto M."/>
            <person name="Wong P.S."/>
            <person name="Aburatani S."/>
            <person name="Fujibuchi W."/>
        </authorList>
    </citation>
    <scope>NUCLEOTIDE SEQUENCE [LARGE SCALE GENOMIC DNA]</scope>
    <source>
        <strain evidence="1 2">JPCC DA0580</strain>
    </source>
</reference>
<accession>A0A1Z5K689</accession>
<dbReference type="PANTHER" id="PTHR35836:SF1">
    <property type="entry name" value="VCBS REPEAT-CONTAINING PROTEIN"/>
    <property type="match status" value="1"/>
</dbReference>
<evidence type="ECO:0000313" key="1">
    <source>
        <dbReference type="EMBL" id="GAX21757.1"/>
    </source>
</evidence>
<keyword evidence="2" id="KW-1185">Reference proteome</keyword>
<comment type="caution">
    <text evidence="1">The sequence shown here is derived from an EMBL/GenBank/DDBJ whole genome shotgun (WGS) entry which is preliminary data.</text>
</comment>
<name>A0A1Z5K689_FISSO</name>
<evidence type="ECO:0000313" key="2">
    <source>
        <dbReference type="Proteomes" id="UP000198406"/>
    </source>
</evidence>
<sequence length="540" mass="59593">MMKVELLAEIKTERPGYLQIVPQLTQESRYYSFTTEETSICCTQDQLWMTGFSLAGRKGIVRCMDCATTELSSVNDKTARTILWPNEVQTVPWHNDALLVCDGFLVPGKDRGGLYVVRYPGHLHREWTVSLTGTTTTRNWPLTSPKRYFGRLPLSSLRLQQQRQHPLLDTTNDRWFYHRAVWVDLTGDGRQSLLTARCQVSTSLNADLNIMSGIQKTGELIWLECPVPARIDPTTGTPLDHDGTVFDPLDPKHLPWKAHVLASGPDVMFCVADMNPNDDTIEVLSSQFFPGKVSLHSIQRGLSPKVVFSRDIDENCGAAFGSILADLGITSTAAQHVVVDSGSTVKTLEQGDHFSHLLVTSHECLYDPGTSEDASQSKYQPLEGGSLFAYRVPNGQADAWKTEPWVRTTVATGFKVKGKLGNMVNPGAPGFVYTFHAHKDDRGKKRPLIAVAGDCAESAFVFRPDETLATDNEESSPSYKLMMEIECGATVGSIAIGYDDFTSSPQDTGYAKLYIPSFEKDKIHVFALGSGAVDESADGW</sequence>
<dbReference type="PANTHER" id="PTHR35836">
    <property type="entry name" value="VCBS REPEAT-CONTAINING PROTEIN"/>
    <property type="match status" value="1"/>
</dbReference>
<protein>
    <submittedName>
        <fullName evidence="1">Uncharacterized protein</fullName>
    </submittedName>
</protein>
<organism evidence="1 2">
    <name type="scientific">Fistulifera solaris</name>
    <name type="common">Oleaginous diatom</name>
    <dbReference type="NCBI Taxonomy" id="1519565"/>
    <lineage>
        <taxon>Eukaryota</taxon>
        <taxon>Sar</taxon>
        <taxon>Stramenopiles</taxon>
        <taxon>Ochrophyta</taxon>
        <taxon>Bacillariophyta</taxon>
        <taxon>Bacillariophyceae</taxon>
        <taxon>Bacillariophycidae</taxon>
        <taxon>Naviculales</taxon>
        <taxon>Naviculaceae</taxon>
        <taxon>Fistulifera</taxon>
    </lineage>
</organism>
<dbReference type="Proteomes" id="UP000198406">
    <property type="component" value="Unassembled WGS sequence"/>
</dbReference>